<proteinExistence type="predicted"/>
<evidence type="ECO:0000313" key="2">
    <source>
        <dbReference type="EMBL" id="KXS33186.1"/>
    </source>
</evidence>
<dbReference type="Proteomes" id="UP000070578">
    <property type="component" value="Unassembled WGS sequence"/>
</dbReference>
<protein>
    <submittedName>
        <fullName evidence="2">Porin, Gram-negative type</fullName>
    </submittedName>
</protein>
<keyword evidence="1" id="KW-0175">Coiled coil</keyword>
<dbReference type="InterPro" id="IPR023614">
    <property type="entry name" value="Porin_dom_sf"/>
</dbReference>
<dbReference type="SUPFAM" id="SSF56935">
    <property type="entry name" value="Porins"/>
    <property type="match status" value="1"/>
</dbReference>
<feature type="coiled-coil region" evidence="1">
    <location>
        <begin position="10"/>
        <end position="37"/>
    </location>
</feature>
<comment type="caution">
    <text evidence="2">The sequence shown here is derived from an EMBL/GenBank/DDBJ whole genome shotgun (WGS) entry which is preliminary data.</text>
</comment>
<evidence type="ECO:0000256" key="1">
    <source>
        <dbReference type="SAM" id="Coils"/>
    </source>
</evidence>
<dbReference type="EMBL" id="LSLI01000010">
    <property type="protein sequence ID" value="KXS33186.1"/>
    <property type="molecule type" value="Genomic_DNA"/>
</dbReference>
<sequence>MPSIAAADPAADLAQQIQSLKDELKTVQSQIDQAAAKQKATDAAASVEKIQIPKQIDSYKPGTVNMYTGAANPNVADSQNFLQRERDDSLSFRMPSSGGITLYGNFDVSVDDATNGLNGHVVPVNGTVGPPGTTAGPGANDGWMPAISTNSTYVGLRGYQPVIGWHDTQFLWQLQTNIALTTTGGSSMSNSQQSNAVSGSLTTATSYIGLGSKDYGVVKIGKAFAPYALSTNIFNPFAGQLGSMNVVMGNSGGDNRVEFGTLMEHAIWYESPKWNHTSFAAMFSPGQNRATNSAAIPSGSGNCNGGNIPGSGGLMGGFGSNVGPGVGSPDGCNDGGFSNAFSTSIVYDDKTAWYLTAGYESHEGVNRGSDFYGTGNPLGSYANPAAQATNYYLDNGKESAAKVGALYRFQSTGTWIGGVYEQMRRSVDPSIQSMNERQRKGTWVFIEQNLPHANQINLGWAHAGKTPGDAGGQHNYDPTINGAASTADMYTINGTHQVDRNLSFYANYAVTFNHGNDHYDLGAGGHGVTTDCHASSLNVPASGGIDSAPQCWGGTEIQGITIGMRYRF</sequence>
<gene>
    <name evidence="2" type="ORF">AWT59_0743</name>
</gene>
<dbReference type="Gene3D" id="2.40.160.10">
    <property type="entry name" value="Porin"/>
    <property type="match status" value="1"/>
</dbReference>
<accession>A0A139BW18</accession>
<organism evidence="2 3">
    <name type="scientific">Candidatus Gallionella acididurans</name>
    <dbReference type="NCBI Taxonomy" id="1796491"/>
    <lineage>
        <taxon>Bacteria</taxon>
        <taxon>Pseudomonadati</taxon>
        <taxon>Pseudomonadota</taxon>
        <taxon>Betaproteobacteria</taxon>
        <taxon>Nitrosomonadales</taxon>
        <taxon>Gallionellaceae</taxon>
        <taxon>Gallionella</taxon>
    </lineage>
</organism>
<evidence type="ECO:0000313" key="3">
    <source>
        <dbReference type="Proteomes" id="UP000070578"/>
    </source>
</evidence>
<name>A0A139BW18_9PROT</name>
<reference evidence="2 3" key="1">
    <citation type="submission" date="2016-02" db="EMBL/GenBank/DDBJ databases">
        <authorList>
            <person name="Wen L."/>
            <person name="He K."/>
            <person name="Yang H."/>
        </authorList>
    </citation>
    <scope>NUCLEOTIDE SEQUENCE [LARGE SCALE GENOMIC DNA]</scope>
    <source>
        <strain evidence="2">ShG14-8</strain>
    </source>
</reference>
<dbReference type="AlphaFoldDB" id="A0A139BW18"/>
<reference evidence="2 3" key="2">
    <citation type="submission" date="2016-03" db="EMBL/GenBank/DDBJ databases">
        <title>New uncultured bacterium of the family Gallionellaceae from acid mine drainage: description and reconstruction of genome based on metagenomic analysis of microbial community.</title>
        <authorList>
            <person name="Kadnikov V."/>
            <person name="Ivasenko D."/>
            <person name="Beletsky A."/>
            <person name="Mardanov A."/>
            <person name="Danilova E."/>
            <person name="Pimenov N."/>
            <person name="Karnachuk O."/>
            <person name="Ravin N."/>
        </authorList>
    </citation>
    <scope>NUCLEOTIDE SEQUENCE [LARGE SCALE GENOMIC DNA]</scope>
    <source>
        <strain evidence="2">ShG14-8</strain>
    </source>
</reference>